<sequence>MHTASLRTLTEDEGPFVSVHIDESHDTEDAAKRLRLRLKEVEAELDEQGADRPTTDAVLRAIQESPPPVGSAGRSVIAAHGRVLLDRRLAAPPPAQVARFSALPYLLPVFSHTVEEPDHVVVLVDRTGADITVHHADGSVETETAHGREHPVHKVRGGGPGHRDIQHRAEETARHNLEEVAEQVAKAVERARARLVVLAGEVQARSALHDLLPEPVRRITSAVDEGGRGPGASEAGLDRRIHELLVGRQLAVLDDAAERFRAESGRESGLAVGGLRGVTDALAEANVATVLIGDPPEATVFTGPEPTQIGVEKPRLEAVGVASPSERRADEAIPFAAIAVGADVVVMDERLDLPEGFAALLRHA</sequence>
<evidence type="ECO:0000256" key="2">
    <source>
        <dbReference type="SAM" id="MobiDB-lite"/>
    </source>
</evidence>
<feature type="coiled-coil region" evidence="1">
    <location>
        <begin position="24"/>
        <end position="51"/>
    </location>
</feature>
<comment type="caution">
    <text evidence="3">The sequence shown here is derived from an EMBL/GenBank/DDBJ whole genome shotgun (WGS) entry which is preliminary data.</text>
</comment>
<dbReference type="RefSeq" id="WP_378268148.1">
    <property type="nucleotide sequence ID" value="NZ_JBHUKR010000017.1"/>
</dbReference>
<evidence type="ECO:0000313" key="4">
    <source>
        <dbReference type="Proteomes" id="UP001597417"/>
    </source>
</evidence>
<feature type="region of interest" description="Disordered" evidence="2">
    <location>
        <begin position="141"/>
        <end position="164"/>
    </location>
</feature>
<dbReference type="SUPFAM" id="SSF53137">
    <property type="entry name" value="Translational machinery components"/>
    <property type="match status" value="1"/>
</dbReference>
<gene>
    <name evidence="3" type="ORF">ACFSXZ_27685</name>
</gene>
<keyword evidence="4" id="KW-1185">Reference proteome</keyword>
<dbReference type="InterPro" id="IPR042226">
    <property type="entry name" value="eFR1_2_sf"/>
</dbReference>
<keyword evidence="3" id="KW-0378">Hydrolase</keyword>
<dbReference type="Gene3D" id="3.30.420.60">
    <property type="entry name" value="eRF1 domain 2"/>
    <property type="match status" value="1"/>
</dbReference>
<accession>A0ABW5FZW4</accession>
<dbReference type="InterPro" id="IPR040701">
    <property type="entry name" value="Bact_RF_family2"/>
</dbReference>
<dbReference type="Proteomes" id="UP001597417">
    <property type="component" value="Unassembled WGS sequence"/>
</dbReference>
<organism evidence="3 4">
    <name type="scientific">Amycolatopsis pigmentata</name>
    <dbReference type="NCBI Taxonomy" id="450801"/>
    <lineage>
        <taxon>Bacteria</taxon>
        <taxon>Bacillati</taxon>
        <taxon>Actinomycetota</taxon>
        <taxon>Actinomycetes</taxon>
        <taxon>Pseudonocardiales</taxon>
        <taxon>Pseudonocardiaceae</taxon>
        <taxon>Amycolatopsis</taxon>
    </lineage>
</organism>
<feature type="compositionally biased region" description="Basic and acidic residues" evidence="2">
    <location>
        <begin position="141"/>
        <end position="152"/>
    </location>
</feature>
<reference evidence="4" key="1">
    <citation type="journal article" date="2019" name="Int. J. Syst. Evol. Microbiol.">
        <title>The Global Catalogue of Microorganisms (GCM) 10K type strain sequencing project: providing services to taxonomists for standard genome sequencing and annotation.</title>
        <authorList>
            <consortium name="The Broad Institute Genomics Platform"/>
            <consortium name="The Broad Institute Genome Sequencing Center for Infectious Disease"/>
            <person name="Wu L."/>
            <person name="Ma J."/>
        </authorList>
    </citation>
    <scope>NUCLEOTIDE SEQUENCE [LARGE SCALE GENOMIC DNA]</scope>
    <source>
        <strain evidence="4">CGMCC 4.7645</strain>
    </source>
</reference>
<dbReference type="Pfam" id="PF18844">
    <property type="entry name" value="baeRF_family2"/>
    <property type="match status" value="1"/>
</dbReference>
<evidence type="ECO:0000313" key="3">
    <source>
        <dbReference type="EMBL" id="MFD2420117.1"/>
    </source>
</evidence>
<protein>
    <submittedName>
        <fullName evidence="3">Vms1/Ankzf1 family peptidyl-tRNA hydrolase</fullName>
    </submittedName>
</protein>
<dbReference type="EMBL" id="JBHUKR010000017">
    <property type="protein sequence ID" value="MFD2420117.1"/>
    <property type="molecule type" value="Genomic_DNA"/>
</dbReference>
<keyword evidence="1" id="KW-0175">Coiled coil</keyword>
<name>A0ABW5FZW4_9PSEU</name>
<dbReference type="GO" id="GO:0016787">
    <property type="term" value="F:hydrolase activity"/>
    <property type="evidence" value="ECO:0007669"/>
    <property type="project" value="UniProtKB-KW"/>
</dbReference>
<evidence type="ECO:0000256" key="1">
    <source>
        <dbReference type="SAM" id="Coils"/>
    </source>
</evidence>
<proteinExistence type="predicted"/>